<reference evidence="4" key="2">
    <citation type="submission" date="2020-09" db="EMBL/GenBank/DDBJ databases">
        <authorList>
            <person name="Sun Q."/>
            <person name="Zhou Y."/>
        </authorList>
    </citation>
    <scope>NUCLEOTIDE SEQUENCE</scope>
    <source>
        <strain evidence="4">CGMCC 1.15533</strain>
    </source>
</reference>
<evidence type="ECO:0000259" key="3">
    <source>
        <dbReference type="PROSITE" id="PS50977"/>
    </source>
</evidence>
<evidence type="ECO:0000256" key="1">
    <source>
        <dbReference type="ARBA" id="ARBA00023125"/>
    </source>
</evidence>
<dbReference type="SUPFAM" id="SSF46689">
    <property type="entry name" value="Homeodomain-like"/>
    <property type="match status" value="1"/>
</dbReference>
<dbReference type="PROSITE" id="PS50977">
    <property type="entry name" value="HTH_TETR_2"/>
    <property type="match status" value="1"/>
</dbReference>
<dbReference type="InterPro" id="IPR001647">
    <property type="entry name" value="HTH_TetR"/>
</dbReference>
<dbReference type="OrthoDB" id="9810250at2"/>
<evidence type="ECO:0000313" key="4">
    <source>
        <dbReference type="EMBL" id="GGE36364.1"/>
    </source>
</evidence>
<evidence type="ECO:0000256" key="2">
    <source>
        <dbReference type="PROSITE-ProRule" id="PRU00335"/>
    </source>
</evidence>
<organism evidence="4 5">
    <name type="scientific">Streptococcus himalayensis</name>
    <dbReference type="NCBI Taxonomy" id="1888195"/>
    <lineage>
        <taxon>Bacteria</taxon>
        <taxon>Bacillati</taxon>
        <taxon>Bacillota</taxon>
        <taxon>Bacilli</taxon>
        <taxon>Lactobacillales</taxon>
        <taxon>Streptococcaceae</taxon>
        <taxon>Streptococcus</taxon>
    </lineage>
</organism>
<dbReference type="PANTHER" id="PTHR43479:SF11">
    <property type="entry name" value="ACREF_ENVCD OPERON REPRESSOR-RELATED"/>
    <property type="match status" value="1"/>
</dbReference>
<dbReference type="Gene3D" id="1.10.357.10">
    <property type="entry name" value="Tetracycline Repressor, domain 2"/>
    <property type="match status" value="1"/>
</dbReference>
<dbReference type="AlphaFoldDB" id="A0A917A9P2"/>
<dbReference type="InterPro" id="IPR039532">
    <property type="entry name" value="TetR_C_Firmicutes"/>
</dbReference>
<name>A0A917A9P2_9STRE</name>
<sequence>MSERKISEKSLANLRTANEEVNRLTKEALEIAFLQLLEQKKLAKITISELVERAGVSRAAFYRNYGSKDELLEKVFTTRVQKITDQLGKIHRRTDLYHIWLVLLKEAKKESRLISLAVDYQLERVLTSAVFDFLEKRTSSKQSGSSYLNSFWSSAIVSVLIKWISDGMKVPAEKVASLGMPLLPQKQKKKAKGEKK</sequence>
<feature type="domain" description="HTH tetR-type" evidence="3">
    <location>
        <begin position="23"/>
        <end position="83"/>
    </location>
</feature>
<dbReference type="Pfam" id="PF14278">
    <property type="entry name" value="TetR_C_8"/>
    <property type="match status" value="1"/>
</dbReference>
<accession>A0A917A9P2</accession>
<gene>
    <name evidence="4" type="ORF">GCM10011510_17140</name>
</gene>
<dbReference type="InterPro" id="IPR009057">
    <property type="entry name" value="Homeodomain-like_sf"/>
</dbReference>
<dbReference type="Proteomes" id="UP000660801">
    <property type="component" value="Unassembled WGS sequence"/>
</dbReference>
<reference evidence="4" key="1">
    <citation type="journal article" date="2014" name="Int. J. Syst. Evol. Microbiol.">
        <title>Complete genome sequence of Corynebacterium casei LMG S-19264T (=DSM 44701T), isolated from a smear-ripened cheese.</title>
        <authorList>
            <consortium name="US DOE Joint Genome Institute (JGI-PGF)"/>
            <person name="Walter F."/>
            <person name="Albersmeier A."/>
            <person name="Kalinowski J."/>
            <person name="Ruckert C."/>
        </authorList>
    </citation>
    <scope>NUCLEOTIDE SEQUENCE</scope>
    <source>
        <strain evidence="4">CGMCC 1.15533</strain>
    </source>
</reference>
<dbReference type="GO" id="GO:0003677">
    <property type="term" value="F:DNA binding"/>
    <property type="evidence" value="ECO:0007669"/>
    <property type="project" value="UniProtKB-UniRule"/>
</dbReference>
<dbReference type="InterPro" id="IPR050624">
    <property type="entry name" value="HTH-type_Tx_Regulator"/>
</dbReference>
<dbReference type="Pfam" id="PF00440">
    <property type="entry name" value="TetR_N"/>
    <property type="match status" value="1"/>
</dbReference>
<feature type="DNA-binding region" description="H-T-H motif" evidence="2">
    <location>
        <begin position="46"/>
        <end position="65"/>
    </location>
</feature>
<keyword evidence="5" id="KW-1185">Reference proteome</keyword>
<proteinExistence type="predicted"/>
<dbReference type="EMBL" id="BMJN01000039">
    <property type="protein sequence ID" value="GGE36364.1"/>
    <property type="molecule type" value="Genomic_DNA"/>
</dbReference>
<evidence type="ECO:0000313" key="5">
    <source>
        <dbReference type="Proteomes" id="UP000660801"/>
    </source>
</evidence>
<protein>
    <submittedName>
        <fullName evidence="4">TetR family transcriptional regulator</fullName>
    </submittedName>
</protein>
<dbReference type="PANTHER" id="PTHR43479">
    <property type="entry name" value="ACREF/ENVCD OPERON REPRESSOR-RELATED"/>
    <property type="match status" value="1"/>
</dbReference>
<comment type="caution">
    <text evidence="4">The sequence shown here is derived from an EMBL/GenBank/DDBJ whole genome shotgun (WGS) entry which is preliminary data.</text>
</comment>
<keyword evidence="1 2" id="KW-0238">DNA-binding</keyword>
<dbReference type="RefSeq" id="WP_068993223.1">
    <property type="nucleotide sequence ID" value="NZ_BMJN01000039.1"/>
</dbReference>